<comment type="similarity">
    <text evidence="9">Belongs to the OXA1/ALB3/YidC family.</text>
</comment>
<feature type="transmembrane region" description="Helical" evidence="10">
    <location>
        <begin position="175"/>
        <end position="197"/>
    </location>
</feature>
<evidence type="ECO:0000256" key="6">
    <source>
        <dbReference type="ARBA" id="ARBA00022989"/>
    </source>
</evidence>
<protein>
    <submittedName>
        <fullName evidence="12">YidC/Oxa1 family membrane protein insertase</fullName>
    </submittedName>
</protein>
<dbReference type="InterPro" id="IPR028055">
    <property type="entry name" value="YidC/Oxa/ALB_C"/>
</dbReference>
<comment type="subcellular location">
    <subcellularLocation>
        <location evidence="1">Cell membrane</location>
        <topology evidence="1">Multi-pass membrane protein</topology>
    </subcellularLocation>
    <subcellularLocation>
        <location evidence="9">Membrane</location>
        <topology evidence="9">Multi-pass membrane protein</topology>
    </subcellularLocation>
</comment>
<evidence type="ECO:0000256" key="4">
    <source>
        <dbReference type="ARBA" id="ARBA00022692"/>
    </source>
</evidence>
<dbReference type="GO" id="GO:0032977">
    <property type="term" value="F:membrane insertase activity"/>
    <property type="evidence" value="ECO:0007669"/>
    <property type="project" value="InterPro"/>
</dbReference>
<feature type="domain" description="Membrane insertase YidC/Oxa/ALB C-terminal" evidence="11">
    <location>
        <begin position="26"/>
        <end position="212"/>
    </location>
</feature>
<keyword evidence="6 10" id="KW-1133">Transmembrane helix</keyword>
<keyword evidence="2" id="KW-0813">Transport</keyword>
<keyword evidence="3" id="KW-1003">Cell membrane</keyword>
<evidence type="ECO:0000313" key="13">
    <source>
        <dbReference type="Proteomes" id="UP000199476"/>
    </source>
</evidence>
<evidence type="ECO:0000259" key="11">
    <source>
        <dbReference type="Pfam" id="PF02096"/>
    </source>
</evidence>
<evidence type="ECO:0000256" key="9">
    <source>
        <dbReference type="RuleBase" id="RU003945"/>
    </source>
</evidence>
<evidence type="ECO:0000256" key="3">
    <source>
        <dbReference type="ARBA" id="ARBA00022475"/>
    </source>
</evidence>
<evidence type="ECO:0000256" key="5">
    <source>
        <dbReference type="ARBA" id="ARBA00022927"/>
    </source>
</evidence>
<feature type="transmembrane region" description="Helical" evidence="10">
    <location>
        <begin position="26"/>
        <end position="46"/>
    </location>
</feature>
<dbReference type="PANTHER" id="PTHR12428">
    <property type="entry name" value="OXA1"/>
    <property type="match status" value="1"/>
</dbReference>
<reference evidence="12 13" key="1">
    <citation type="submission" date="2016-10" db="EMBL/GenBank/DDBJ databases">
        <authorList>
            <person name="de Groot N.N."/>
        </authorList>
    </citation>
    <scope>NUCLEOTIDE SEQUENCE [LARGE SCALE GENOMIC DNA]</scope>
    <source>
        <strain evidence="12 13">SLAS-1</strain>
    </source>
</reference>
<dbReference type="PANTHER" id="PTHR12428:SF65">
    <property type="entry name" value="CYTOCHROME C OXIDASE ASSEMBLY PROTEIN COX18, MITOCHONDRIAL"/>
    <property type="match status" value="1"/>
</dbReference>
<dbReference type="AlphaFoldDB" id="A0A1G9Q5L8"/>
<dbReference type="NCBIfam" id="TIGR03592">
    <property type="entry name" value="yidC_oxa1_cterm"/>
    <property type="match status" value="1"/>
</dbReference>
<keyword evidence="4 9" id="KW-0812">Transmembrane</keyword>
<evidence type="ECO:0000256" key="8">
    <source>
        <dbReference type="ARBA" id="ARBA00023186"/>
    </source>
</evidence>
<dbReference type="GO" id="GO:0005886">
    <property type="term" value="C:plasma membrane"/>
    <property type="evidence" value="ECO:0007669"/>
    <property type="project" value="UniProtKB-SubCell"/>
</dbReference>
<evidence type="ECO:0000256" key="2">
    <source>
        <dbReference type="ARBA" id="ARBA00022448"/>
    </source>
</evidence>
<dbReference type="InterPro" id="IPR047196">
    <property type="entry name" value="YidC_ALB_C"/>
</dbReference>
<sequence length="224" mass="25636">MFALFGRLIDFMTETIVFLYGFVPSYGLAIILFTVLIRLLLLPLMIKQTKSMKAMQELQPQMQEIKDKYDDNKEKQQEEMMKLYQENNVNPLSGCLPLVIQMAIIIPLYRAIMQMSETVPEFEESVFLWIGRITGGSLAERDIVLVILTGLVMLGHSKMTQSLSGGGGKAGMMMYFMPLFIVFIGFQLPAAVMLYLFTSTLFQFFQQYYVKREPDEPETAVEEA</sequence>
<evidence type="ECO:0000313" key="12">
    <source>
        <dbReference type="EMBL" id="SDM06320.1"/>
    </source>
</evidence>
<dbReference type="STRING" id="321763.SAMN04488692_11557"/>
<evidence type="ECO:0000256" key="1">
    <source>
        <dbReference type="ARBA" id="ARBA00004651"/>
    </source>
</evidence>
<dbReference type="RefSeq" id="WP_234985570.1">
    <property type="nucleotide sequence ID" value="NZ_FNGO01000015.1"/>
</dbReference>
<dbReference type="InterPro" id="IPR001708">
    <property type="entry name" value="YidC/ALB3/OXA1/COX18"/>
</dbReference>
<evidence type="ECO:0000256" key="7">
    <source>
        <dbReference type="ARBA" id="ARBA00023136"/>
    </source>
</evidence>
<evidence type="ECO:0000256" key="10">
    <source>
        <dbReference type="SAM" id="Phobius"/>
    </source>
</evidence>
<dbReference type="GO" id="GO:0051205">
    <property type="term" value="P:protein insertion into membrane"/>
    <property type="evidence" value="ECO:0007669"/>
    <property type="project" value="TreeGrafter"/>
</dbReference>
<organism evidence="12 13">
    <name type="scientific">Halarsenatibacter silvermanii</name>
    <dbReference type="NCBI Taxonomy" id="321763"/>
    <lineage>
        <taxon>Bacteria</taxon>
        <taxon>Bacillati</taxon>
        <taxon>Bacillota</taxon>
        <taxon>Clostridia</taxon>
        <taxon>Halanaerobiales</taxon>
        <taxon>Halarsenatibacteraceae</taxon>
        <taxon>Halarsenatibacter</taxon>
    </lineage>
</organism>
<name>A0A1G9Q5L8_9FIRM</name>
<dbReference type="CDD" id="cd20070">
    <property type="entry name" value="5TM_YidC_Alb3"/>
    <property type="match status" value="1"/>
</dbReference>
<dbReference type="GO" id="GO:0015031">
    <property type="term" value="P:protein transport"/>
    <property type="evidence" value="ECO:0007669"/>
    <property type="project" value="UniProtKB-KW"/>
</dbReference>
<dbReference type="EMBL" id="FNGO01000015">
    <property type="protein sequence ID" value="SDM06320.1"/>
    <property type="molecule type" value="Genomic_DNA"/>
</dbReference>
<accession>A0A1G9Q5L8</accession>
<keyword evidence="8" id="KW-0143">Chaperone</keyword>
<keyword evidence="5" id="KW-0653">Protein transport</keyword>
<gene>
    <name evidence="12" type="ORF">SAMN04488692_11557</name>
</gene>
<dbReference type="Pfam" id="PF02096">
    <property type="entry name" value="60KD_IMP"/>
    <property type="match status" value="1"/>
</dbReference>
<keyword evidence="13" id="KW-1185">Reference proteome</keyword>
<feature type="transmembrane region" description="Helical" evidence="10">
    <location>
        <begin position="89"/>
        <end position="109"/>
    </location>
</feature>
<keyword evidence="7 10" id="KW-0472">Membrane</keyword>
<proteinExistence type="inferred from homology"/>
<dbReference type="Proteomes" id="UP000199476">
    <property type="component" value="Unassembled WGS sequence"/>
</dbReference>